<dbReference type="GO" id="GO:0008233">
    <property type="term" value="F:peptidase activity"/>
    <property type="evidence" value="ECO:0007669"/>
    <property type="project" value="UniProtKB-KW"/>
</dbReference>
<dbReference type="PRINTS" id="PR00127">
    <property type="entry name" value="CLPPROTEASEP"/>
</dbReference>
<keyword evidence="4 7" id="KW-0378">Hydrolase</keyword>
<evidence type="ECO:0000256" key="1">
    <source>
        <dbReference type="ARBA" id="ARBA00007039"/>
    </source>
</evidence>
<name>A0ABW8BNQ7_9GAMM</name>
<sequence length="381" mass="40596">MTWFKAQALADNPRKALVSIDKPIGSDWAPDWIADFTGEQPARDFIAAIDALGELDEITVELNSPGGDVASGVRIYNYLRNHQAKVHTRVTGTAASIATIIMMAGDTRSMAIGSTMMTHRASGLMLGFYNAQEMEETARNLKTIDAAMVDIYAATTGKGKEEIAALLDQGDTFLGADEAIEWGFATEADSQLKAVACADPKLFMKQLEQAGEIAKLKAQLAGSTTATMTAAEALALAFDMTPEEAEAQAADLGDQIIALRQQAPSSLTKIEDIPQALLDEIKAAGPGKIQIDNSVKEAVAAERTRITAIVKACQTTGQAQLMEKLIDNGMAQAQASEYIYDVAAASGNQSSIHSSHSPEGGHRAAIDHNKIYARINRKAQA</sequence>
<comment type="caution">
    <text evidence="7">The sequence shown here is derived from an EMBL/GenBank/DDBJ whole genome shotgun (WGS) entry which is preliminary data.</text>
</comment>
<evidence type="ECO:0000256" key="3">
    <source>
        <dbReference type="ARBA" id="ARBA00022670"/>
    </source>
</evidence>
<reference evidence="7 8" key="1">
    <citation type="submission" date="2024-10" db="EMBL/GenBank/DDBJ databases">
        <title>The Natural Products Discovery Center: Release of the First 8490 Sequenced Strains for Exploring Actinobacteria Biosynthetic Diversity.</title>
        <authorList>
            <person name="Kalkreuter E."/>
            <person name="Kautsar S.A."/>
            <person name="Yang D."/>
            <person name="Bader C.D."/>
            <person name="Teijaro C.N."/>
            <person name="Fluegel L."/>
            <person name="Davis C.M."/>
            <person name="Simpson J.R."/>
            <person name="Lauterbach L."/>
            <person name="Steele A.D."/>
            <person name="Gui C."/>
            <person name="Meng S."/>
            <person name="Li G."/>
            <person name="Viehrig K."/>
            <person name="Ye F."/>
            <person name="Su P."/>
            <person name="Kiefer A.F."/>
            <person name="Nichols A."/>
            <person name="Cepeda A.J."/>
            <person name="Yan W."/>
            <person name="Fan B."/>
            <person name="Jiang Y."/>
            <person name="Adhikari A."/>
            <person name="Zheng C.-J."/>
            <person name="Schuster L."/>
            <person name="Cowan T.M."/>
            <person name="Smanski M.J."/>
            <person name="Chevrette M.G."/>
            <person name="De Carvalho L.P.S."/>
            <person name="Shen B."/>
        </authorList>
    </citation>
    <scope>NUCLEOTIDE SEQUENCE [LARGE SCALE GENOMIC DNA]</scope>
    <source>
        <strain evidence="7 8">NPDC077409</strain>
    </source>
</reference>
<dbReference type="NCBIfam" id="NF045542">
    <property type="entry name" value="Clp_rel_HeadMat"/>
    <property type="match status" value="1"/>
</dbReference>
<evidence type="ECO:0000256" key="6">
    <source>
        <dbReference type="RuleBase" id="RU003567"/>
    </source>
</evidence>
<accession>A0ABW8BNQ7</accession>
<dbReference type="Proteomes" id="UP001614338">
    <property type="component" value="Unassembled WGS sequence"/>
</dbReference>
<comment type="similarity">
    <text evidence="1 6">Belongs to the peptidase S14 family.</text>
</comment>
<keyword evidence="5" id="KW-0720">Serine protease</keyword>
<gene>
    <name evidence="7" type="ORF">ACIGG6_02445</name>
</gene>
<organism evidence="7 8">
    <name type="scientific">Vreelandella lionensis</name>
    <dbReference type="NCBI Taxonomy" id="1144478"/>
    <lineage>
        <taxon>Bacteria</taxon>
        <taxon>Pseudomonadati</taxon>
        <taxon>Pseudomonadota</taxon>
        <taxon>Gammaproteobacteria</taxon>
        <taxon>Oceanospirillales</taxon>
        <taxon>Halomonadaceae</taxon>
        <taxon>Vreelandella</taxon>
    </lineage>
</organism>
<evidence type="ECO:0000256" key="2">
    <source>
        <dbReference type="ARBA" id="ARBA00022490"/>
    </source>
</evidence>
<proteinExistence type="inferred from homology"/>
<dbReference type="RefSeq" id="WP_399841895.1">
    <property type="nucleotide sequence ID" value="NZ_JBITWC010000003.1"/>
</dbReference>
<dbReference type="InterPro" id="IPR001907">
    <property type="entry name" value="ClpP"/>
</dbReference>
<evidence type="ECO:0000256" key="5">
    <source>
        <dbReference type="ARBA" id="ARBA00022825"/>
    </source>
</evidence>
<dbReference type="EMBL" id="JBITWC010000003">
    <property type="protein sequence ID" value="MFI8748854.1"/>
    <property type="molecule type" value="Genomic_DNA"/>
</dbReference>
<dbReference type="PANTHER" id="PTHR10381:SF70">
    <property type="entry name" value="ATP-DEPENDENT CLP PROTEASE PROTEOLYTIC SUBUNIT"/>
    <property type="match status" value="1"/>
</dbReference>
<evidence type="ECO:0000313" key="8">
    <source>
        <dbReference type="Proteomes" id="UP001614338"/>
    </source>
</evidence>
<keyword evidence="3 7" id="KW-0645">Protease</keyword>
<evidence type="ECO:0000256" key="4">
    <source>
        <dbReference type="ARBA" id="ARBA00022801"/>
    </source>
</evidence>
<dbReference type="SUPFAM" id="SSF52096">
    <property type="entry name" value="ClpP/crotonase"/>
    <property type="match status" value="1"/>
</dbReference>
<keyword evidence="8" id="KW-1185">Reference proteome</keyword>
<protein>
    <recommendedName>
        <fullName evidence="6">ATP-dependent Clp protease proteolytic subunit</fullName>
    </recommendedName>
</protein>
<dbReference type="CDD" id="cd07016">
    <property type="entry name" value="S14_ClpP_1"/>
    <property type="match status" value="1"/>
</dbReference>
<dbReference type="Gene3D" id="3.90.226.10">
    <property type="entry name" value="2-enoyl-CoA Hydratase, Chain A, domain 1"/>
    <property type="match status" value="1"/>
</dbReference>
<evidence type="ECO:0000313" key="7">
    <source>
        <dbReference type="EMBL" id="MFI8748854.1"/>
    </source>
</evidence>
<dbReference type="InterPro" id="IPR029045">
    <property type="entry name" value="ClpP/crotonase-like_dom_sf"/>
</dbReference>
<dbReference type="GO" id="GO:0006508">
    <property type="term" value="P:proteolysis"/>
    <property type="evidence" value="ECO:0007669"/>
    <property type="project" value="UniProtKB-KW"/>
</dbReference>
<dbReference type="PANTHER" id="PTHR10381">
    <property type="entry name" value="ATP-DEPENDENT CLP PROTEASE PROTEOLYTIC SUBUNIT"/>
    <property type="match status" value="1"/>
</dbReference>
<dbReference type="InterPro" id="IPR023562">
    <property type="entry name" value="ClpP/TepA"/>
</dbReference>
<dbReference type="Pfam" id="PF00574">
    <property type="entry name" value="CLP_protease"/>
    <property type="match status" value="1"/>
</dbReference>
<keyword evidence="2" id="KW-0963">Cytoplasm</keyword>